<name>A0A8E0VP35_9TREM</name>
<feature type="transmembrane region" description="Helical" evidence="2">
    <location>
        <begin position="37"/>
        <end position="58"/>
    </location>
</feature>
<keyword evidence="2" id="KW-1133">Transmembrane helix</keyword>
<keyword evidence="2" id="KW-0472">Membrane</keyword>
<gene>
    <name evidence="3" type="ORF">FBUS_10749</name>
</gene>
<organism evidence="3 4">
    <name type="scientific">Fasciolopsis buskii</name>
    <dbReference type="NCBI Taxonomy" id="27845"/>
    <lineage>
        <taxon>Eukaryota</taxon>
        <taxon>Metazoa</taxon>
        <taxon>Spiralia</taxon>
        <taxon>Lophotrochozoa</taxon>
        <taxon>Platyhelminthes</taxon>
        <taxon>Trematoda</taxon>
        <taxon>Digenea</taxon>
        <taxon>Plagiorchiida</taxon>
        <taxon>Echinostomata</taxon>
        <taxon>Echinostomatoidea</taxon>
        <taxon>Fasciolidae</taxon>
        <taxon>Fasciolopsis</taxon>
    </lineage>
</organism>
<evidence type="ECO:0000256" key="2">
    <source>
        <dbReference type="SAM" id="Phobius"/>
    </source>
</evidence>
<accession>A0A8E0VP35</accession>
<dbReference type="AlphaFoldDB" id="A0A8E0VP35"/>
<keyword evidence="4" id="KW-1185">Reference proteome</keyword>
<sequence>MLSPSKQDTSSSSSAFDSLVPALQTGLDGKSSKKFPLLLVSAISSAIAAALAAAVAMANGAPQSSLVPVPVHVRIYVSPEGDGAHQEGDTETVQPTKRDTSLASFSTGTHQRLVLLSCPLMMDL</sequence>
<reference evidence="3" key="1">
    <citation type="submission" date="2019-05" db="EMBL/GenBank/DDBJ databases">
        <title>Annotation for the trematode Fasciolopsis buski.</title>
        <authorList>
            <person name="Choi Y.-J."/>
        </authorList>
    </citation>
    <scope>NUCLEOTIDE SEQUENCE</scope>
    <source>
        <strain evidence="3">HT</strain>
        <tissue evidence="3">Whole worm</tissue>
    </source>
</reference>
<comment type="caution">
    <text evidence="3">The sequence shown here is derived from an EMBL/GenBank/DDBJ whole genome shotgun (WGS) entry which is preliminary data.</text>
</comment>
<dbReference type="EMBL" id="LUCM01002963">
    <property type="protein sequence ID" value="KAA0196533.1"/>
    <property type="molecule type" value="Genomic_DNA"/>
</dbReference>
<dbReference type="Proteomes" id="UP000728185">
    <property type="component" value="Unassembled WGS sequence"/>
</dbReference>
<evidence type="ECO:0000256" key="1">
    <source>
        <dbReference type="SAM" id="MobiDB-lite"/>
    </source>
</evidence>
<evidence type="ECO:0000313" key="4">
    <source>
        <dbReference type="Proteomes" id="UP000728185"/>
    </source>
</evidence>
<proteinExistence type="predicted"/>
<feature type="region of interest" description="Disordered" evidence="1">
    <location>
        <begin position="79"/>
        <end position="98"/>
    </location>
</feature>
<protein>
    <submittedName>
        <fullName evidence="3">Uncharacterized protein</fullName>
    </submittedName>
</protein>
<evidence type="ECO:0000313" key="3">
    <source>
        <dbReference type="EMBL" id="KAA0196533.1"/>
    </source>
</evidence>
<keyword evidence="2" id="KW-0812">Transmembrane</keyword>